<accession>A0A5S4YC94</accession>
<proteinExistence type="predicted"/>
<organism evidence="2 3">
    <name type="scientific">Bradyrhizobium hipponense</name>
    <dbReference type="NCBI Taxonomy" id="2605638"/>
    <lineage>
        <taxon>Bacteria</taxon>
        <taxon>Pseudomonadati</taxon>
        <taxon>Pseudomonadota</taxon>
        <taxon>Alphaproteobacteria</taxon>
        <taxon>Hyphomicrobiales</taxon>
        <taxon>Nitrobacteraceae</taxon>
        <taxon>Bradyrhizobium</taxon>
    </lineage>
</organism>
<feature type="transmembrane region" description="Helical" evidence="1">
    <location>
        <begin position="17"/>
        <end position="39"/>
    </location>
</feature>
<sequence>MSSSISSSDVSADWGRCLAACFGTLALGAALIAVLVMLIDPYDSGRFGWLGIVGINDRNPWTANASRARDPQFNSAILGNSTGQLLAPAELDNLTGSRFVQLVAPGADPRGDLAILDFFARHHRTIRALVVVIDQPWCTDALPPLPQDGFPYWLYEGGALRYLGKLFTWAALDRAFQRIAIGRGVRRHVRSDGYWSYEEVWPPGVKQPAIVEPAKAAPFEGKITDPFPYAAMLASAIAKLPRDVPLVLLMPPTFYTIVPAPGSRDAAAHEACKAAYRSIVSGRANSNLIDYRRDNVLTRDPANFADLIHYRAIIARQLERGIAASLRDGEAAQISF</sequence>
<evidence type="ECO:0000313" key="3">
    <source>
        <dbReference type="Proteomes" id="UP000324797"/>
    </source>
</evidence>
<protein>
    <submittedName>
        <fullName evidence="2">Uncharacterized protein</fullName>
    </submittedName>
</protein>
<evidence type="ECO:0000256" key="1">
    <source>
        <dbReference type="SAM" id="Phobius"/>
    </source>
</evidence>
<name>A0A5S4YC94_9BRAD</name>
<reference evidence="2 3" key="1">
    <citation type="submission" date="2019-08" db="EMBL/GenBank/DDBJ databases">
        <title>Bradyrhizobium hipponensis sp. nov., a rhizobium isolated from a Lupinus angustifolius root nodule in Tunisia.</title>
        <authorList>
            <person name="Off K."/>
            <person name="Rejili M."/>
            <person name="Mars M."/>
            <person name="Brachmann A."/>
            <person name="Marin M."/>
        </authorList>
    </citation>
    <scope>NUCLEOTIDE SEQUENCE [LARGE SCALE GENOMIC DNA]</scope>
    <source>
        <strain evidence="3">aSej3</strain>
    </source>
</reference>
<keyword evidence="3" id="KW-1185">Reference proteome</keyword>
<dbReference type="Proteomes" id="UP000324797">
    <property type="component" value="Unassembled WGS sequence"/>
</dbReference>
<dbReference type="AlphaFoldDB" id="A0A5S4YC94"/>
<keyword evidence="1" id="KW-0812">Transmembrane</keyword>
<comment type="caution">
    <text evidence="2">The sequence shown here is derived from an EMBL/GenBank/DDBJ whole genome shotgun (WGS) entry which is preliminary data.</text>
</comment>
<dbReference type="RefSeq" id="WP_148744634.1">
    <property type="nucleotide sequence ID" value="NZ_VSTH01000168.1"/>
</dbReference>
<keyword evidence="1" id="KW-1133">Transmembrane helix</keyword>
<dbReference type="EMBL" id="VSTH01000168">
    <property type="protein sequence ID" value="TYO61633.1"/>
    <property type="molecule type" value="Genomic_DNA"/>
</dbReference>
<keyword evidence="1" id="KW-0472">Membrane</keyword>
<gene>
    <name evidence="2" type="ORF">FXV83_37090</name>
</gene>
<evidence type="ECO:0000313" key="2">
    <source>
        <dbReference type="EMBL" id="TYO61633.1"/>
    </source>
</evidence>